<proteinExistence type="predicted"/>
<organism evidence="2 3">
    <name type="scientific">Candidatus Shapirobacteria bacterium CG06_land_8_20_14_3_00_40_12</name>
    <dbReference type="NCBI Taxonomy" id="1974881"/>
    <lineage>
        <taxon>Bacteria</taxon>
        <taxon>Candidatus Shapironibacteriota</taxon>
    </lineage>
</organism>
<protein>
    <submittedName>
        <fullName evidence="2">Uncharacterized protein</fullName>
    </submittedName>
</protein>
<dbReference type="AlphaFoldDB" id="A0A2M7AT36"/>
<name>A0A2M7AT36_9BACT</name>
<evidence type="ECO:0000313" key="2">
    <source>
        <dbReference type="EMBL" id="PIU73786.1"/>
    </source>
</evidence>
<feature type="non-terminal residue" evidence="2">
    <location>
        <position position="1"/>
    </location>
</feature>
<comment type="caution">
    <text evidence="2">The sequence shown here is derived from an EMBL/GenBank/DDBJ whole genome shotgun (WGS) entry which is preliminary data.</text>
</comment>
<evidence type="ECO:0000313" key="3">
    <source>
        <dbReference type="Proteomes" id="UP000231407"/>
    </source>
</evidence>
<accession>A0A2M7AT36</accession>
<feature type="region of interest" description="Disordered" evidence="1">
    <location>
        <begin position="33"/>
        <end position="71"/>
    </location>
</feature>
<reference evidence="3" key="1">
    <citation type="submission" date="2017-09" db="EMBL/GenBank/DDBJ databases">
        <title>Depth-based differentiation of microbial function through sediment-hosted aquifers and enrichment of novel symbionts in the deep terrestrial subsurface.</title>
        <authorList>
            <person name="Probst A.J."/>
            <person name="Ladd B."/>
            <person name="Jarett J.K."/>
            <person name="Geller-Mcgrath D.E."/>
            <person name="Sieber C.M.K."/>
            <person name="Emerson J.B."/>
            <person name="Anantharaman K."/>
            <person name="Thomas B.C."/>
            <person name="Malmstrom R."/>
            <person name="Stieglmeier M."/>
            <person name="Klingl A."/>
            <person name="Woyke T."/>
            <person name="Ryan C.M."/>
            <person name="Banfield J.F."/>
        </authorList>
    </citation>
    <scope>NUCLEOTIDE SEQUENCE [LARGE SCALE GENOMIC DNA]</scope>
</reference>
<feature type="compositionally biased region" description="Basic residues" evidence="1">
    <location>
        <begin position="55"/>
        <end position="71"/>
    </location>
</feature>
<evidence type="ECO:0000256" key="1">
    <source>
        <dbReference type="SAM" id="MobiDB-lite"/>
    </source>
</evidence>
<dbReference type="EMBL" id="PEWA01000007">
    <property type="protein sequence ID" value="PIU73786.1"/>
    <property type="molecule type" value="Genomic_DNA"/>
</dbReference>
<dbReference type="Proteomes" id="UP000231407">
    <property type="component" value="Unassembled WGS sequence"/>
</dbReference>
<sequence>NQNLKLNFVWNRKFPDWNRPKWWKMADSRLATSARRPPAFAKASAGRPPAALPKKSARTRFSKSEKKRKKL</sequence>
<gene>
    <name evidence="2" type="ORF">COS78_00410</name>
</gene>